<feature type="transmembrane region" description="Helical" evidence="2">
    <location>
        <begin position="436"/>
        <end position="461"/>
    </location>
</feature>
<accession>A0A8J8P973</accession>
<dbReference type="Proteomes" id="UP000785679">
    <property type="component" value="Unassembled WGS sequence"/>
</dbReference>
<feature type="transmembrane region" description="Helical" evidence="2">
    <location>
        <begin position="295"/>
        <end position="319"/>
    </location>
</feature>
<reference evidence="3" key="1">
    <citation type="submission" date="2019-06" db="EMBL/GenBank/DDBJ databases">
        <authorList>
            <person name="Zheng W."/>
        </authorList>
    </citation>
    <scope>NUCLEOTIDE SEQUENCE</scope>
    <source>
        <strain evidence="3">QDHG01</strain>
    </source>
</reference>
<evidence type="ECO:0000313" key="3">
    <source>
        <dbReference type="EMBL" id="TNV87806.1"/>
    </source>
</evidence>
<keyword evidence="2" id="KW-1133">Transmembrane helix</keyword>
<feature type="transmembrane region" description="Helical" evidence="2">
    <location>
        <begin position="467"/>
        <end position="488"/>
    </location>
</feature>
<feature type="region of interest" description="Disordered" evidence="1">
    <location>
        <begin position="1"/>
        <end position="59"/>
    </location>
</feature>
<feature type="transmembrane region" description="Helical" evidence="2">
    <location>
        <begin position="251"/>
        <end position="274"/>
    </location>
</feature>
<keyword evidence="2" id="KW-0472">Membrane</keyword>
<gene>
    <name evidence="3" type="ORF">FGO68_gene14237</name>
</gene>
<feature type="region of interest" description="Disordered" evidence="1">
    <location>
        <begin position="625"/>
        <end position="649"/>
    </location>
</feature>
<keyword evidence="2" id="KW-0812">Transmembrane</keyword>
<dbReference type="AlphaFoldDB" id="A0A8J8P973"/>
<feature type="compositionally biased region" description="Basic and acidic residues" evidence="1">
    <location>
        <begin position="627"/>
        <end position="649"/>
    </location>
</feature>
<name>A0A8J8P973_HALGN</name>
<keyword evidence="4" id="KW-1185">Reference proteome</keyword>
<feature type="compositionally biased region" description="Basic and acidic residues" evidence="1">
    <location>
        <begin position="22"/>
        <end position="43"/>
    </location>
</feature>
<proteinExistence type="predicted"/>
<comment type="caution">
    <text evidence="3">The sequence shown here is derived from an EMBL/GenBank/DDBJ whole genome shotgun (WGS) entry which is preliminary data.</text>
</comment>
<protein>
    <submittedName>
        <fullName evidence="3">Uncharacterized protein</fullName>
    </submittedName>
</protein>
<feature type="transmembrane region" description="Helical" evidence="2">
    <location>
        <begin position="149"/>
        <end position="169"/>
    </location>
</feature>
<evidence type="ECO:0000256" key="1">
    <source>
        <dbReference type="SAM" id="MobiDB-lite"/>
    </source>
</evidence>
<feature type="transmembrane region" description="Helical" evidence="2">
    <location>
        <begin position="343"/>
        <end position="361"/>
    </location>
</feature>
<dbReference type="EMBL" id="RRYP01000210">
    <property type="protein sequence ID" value="TNV87806.1"/>
    <property type="molecule type" value="Genomic_DNA"/>
</dbReference>
<evidence type="ECO:0000313" key="4">
    <source>
        <dbReference type="Proteomes" id="UP000785679"/>
    </source>
</evidence>
<organism evidence="3 4">
    <name type="scientific">Halteria grandinella</name>
    <dbReference type="NCBI Taxonomy" id="5974"/>
    <lineage>
        <taxon>Eukaryota</taxon>
        <taxon>Sar</taxon>
        <taxon>Alveolata</taxon>
        <taxon>Ciliophora</taxon>
        <taxon>Intramacronucleata</taxon>
        <taxon>Spirotrichea</taxon>
        <taxon>Stichotrichia</taxon>
        <taxon>Sporadotrichida</taxon>
        <taxon>Halteriidae</taxon>
        <taxon>Halteria</taxon>
    </lineage>
</organism>
<evidence type="ECO:0000256" key="2">
    <source>
        <dbReference type="SAM" id="Phobius"/>
    </source>
</evidence>
<sequence>MAVEQYPSVTDNQIGSFLPEEQPNHKKQPNDIDEQAKHFDESTHSQVGRPAGGSNTNNEIDQQQQNQRIDYLDELQQKELLQQFERLEERGDHQVDRKFQIYQQGAGQFSPSESSATELSLRKIWAIVRDHLFKVNYVLQYTRACSKPIYHIMMLFEFLQMAFLTYYGWSIQNGFVNLNQDTIDVRKYIPKLIQTRAAFIQNVTQEEIQLRSMLQAAQTVEVSDPVWKLDYYVKFSIPSVYLLQSDSKSSYIAAFWGSISYFYAVIFILLLYSPTLFGQLMGSTVTSTPKLLSKLLSFLLLLILSVLQIPFFVILMQAFNCAENPLTPYTIQDIACDSQQRSIMVPFAIVTLLVYALLFVVETHMLQIVQFGSEFPWAGNDRHTAGLKIIARMVLVSGFIFDKNSNFKVEFILIACALYSIQLYRRFQGCNYYDKWINFAHTFYDVVITYHLFFIGVHILAYIKYSIIGAFIFICTSIIFHGLYYYFFLWRNTSAINKQVFVRKASSEHCEMFMQLLFKKFNRSEQDDQMIFFGCLKNHIEDCFQECNCSDIFEKIENIHKFNKFKNRMHNFHLDKPSFVEAKAYSTGVKFKTSKNEEYFEQAIDTGKFTRHKVEENLQESAIEGDEISRDLEMDPTKGDTKGKEELSRDEEAIQMYEEIIGHSLEHEYDPSASLLSFDLSLQERERIRKLSLQYFALLLYQLIQRFPKTA</sequence>